<dbReference type="GeneID" id="27329790"/>
<dbReference type="RefSeq" id="XP_016238635.1">
    <property type="nucleotide sequence ID" value="XM_016377065.1"/>
</dbReference>
<dbReference type="Pfam" id="PF13561">
    <property type="entry name" value="adh_short_C2"/>
    <property type="match status" value="1"/>
</dbReference>
<evidence type="ECO:0000313" key="2">
    <source>
        <dbReference type="Proteomes" id="UP000053328"/>
    </source>
</evidence>
<organism evidence="1 2">
    <name type="scientific">Exophiala spinifera</name>
    <dbReference type="NCBI Taxonomy" id="91928"/>
    <lineage>
        <taxon>Eukaryota</taxon>
        <taxon>Fungi</taxon>
        <taxon>Dikarya</taxon>
        <taxon>Ascomycota</taxon>
        <taxon>Pezizomycotina</taxon>
        <taxon>Eurotiomycetes</taxon>
        <taxon>Chaetothyriomycetidae</taxon>
        <taxon>Chaetothyriales</taxon>
        <taxon>Herpotrichiellaceae</taxon>
        <taxon>Exophiala</taxon>
    </lineage>
</organism>
<sequence length="72" mass="7887">MEHYDKIFNVNLKASIGKGTEAKEKLRRIEEMLPMGRVTEPEDIANAAWFLGSEQSSFMTGATVAVDGGRGV</sequence>
<keyword evidence="2" id="KW-1185">Reference proteome</keyword>
<reference evidence="1 2" key="1">
    <citation type="submission" date="2015-01" db="EMBL/GenBank/DDBJ databases">
        <title>The Genome Sequence of Exophiala spinifera CBS89968.</title>
        <authorList>
            <consortium name="The Broad Institute Genomics Platform"/>
            <person name="Cuomo C."/>
            <person name="de Hoog S."/>
            <person name="Gorbushina A."/>
            <person name="Stielow B."/>
            <person name="Teixiera M."/>
            <person name="Abouelleil A."/>
            <person name="Chapman S.B."/>
            <person name="Priest M."/>
            <person name="Young S.K."/>
            <person name="Wortman J."/>
            <person name="Nusbaum C."/>
            <person name="Birren B."/>
        </authorList>
    </citation>
    <scope>NUCLEOTIDE SEQUENCE [LARGE SCALE GENOMIC DNA]</scope>
    <source>
        <strain evidence="1 2">CBS 89968</strain>
    </source>
</reference>
<dbReference type="SUPFAM" id="SSF51735">
    <property type="entry name" value="NAD(P)-binding Rossmann-fold domains"/>
    <property type="match status" value="1"/>
</dbReference>
<dbReference type="EMBL" id="KN847493">
    <property type="protein sequence ID" value="KIW18419.1"/>
    <property type="molecule type" value="Genomic_DNA"/>
</dbReference>
<evidence type="ECO:0000313" key="1">
    <source>
        <dbReference type="EMBL" id="KIW18419.1"/>
    </source>
</evidence>
<proteinExistence type="predicted"/>
<protein>
    <submittedName>
        <fullName evidence="1">Uncharacterized protein</fullName>
    </submittedName>
</protein>
<dbReference type="InterPro" id="IPR036291">
    <property type="entry name" value="NAD(P)-bd_dom_sf"/>
</dbReference>
<name>A0A0D2C486_9EURO</name>
<dbReference type="OrthoDB" id="47007at2759"/>
<dbReference type="Proteomes" id="UP000053328">
    <property type="component" value="Unassembled WGS sequence"/>
</dbReference>
<gene>
    <name evidence="1" type="ORF">PV08_02707</name>
</gene>
<dbReference type="VEuPathDB" id="FungiDB:PV08_02707"/>
<dbReference type="STRING" id="91928.A0A0D2C486"/>
<dbReference type="AlphaFoldDB" id="A0A0D2C486"/>
<dbReference type="InterPro" id="IPR002347">
    <property type="entry name" value="SDR_fam"/>
</dbReference>
<accession>A0A0D2C486</accession>
<dbReference type="Gene3D" id="3.40.50.720">
    <property type="entry name" value="NAD(P)-binding Rossmann-like Domain"/>
    <property type="match status" value="1"/>
</dbReference>
<dbReference type="HOGENOM" id="CLU_2722240_0_0_1"/>